<keyword evidence="2" id="KW-1185">Reference proteome</keyword>
<evidence type="ECO:0000313" key="2">
    <source>
        <dbReference type="Proteomes" id="UP000023152"/>
    </source>
</evidence>
<proteinExistence type="predicted"/>
<accession>X6M6B4</accession>
<sequence>MGRTHIRKCAVNKYGLYQIHLNEMPNPNVVFFFLDNINQVYEQIIPKSLVLITKIIHLYVTIRTLSKTSFHQSRSTYAYFEKKKIMIQKNHYQINSGKKKNKKIKDGFVRNSLDELQDFLLERIDPYAWLDYPDTKRNGNDAGYFQIYQV</sequence>
<dbReference type="Proteomes" id="UP000023152">
    <property type="component" value="Unassembled WGS sequence"/>
</dbReference>
<reference evidence="1 2" key="1">
    <citation type="journal article" date="2013" name="Curr. Biol.">
        <title>The Genome of the Foraminiferan Reticulomyxa filosa.</title>
        <authorList>
            <person name="Glockner G."/>
            <person name="Hulsmann N."/>
            <person name="Schleicher M."/>
            <person name="Noegel A.A."/>
            <person name="Eichinger L."/>
            <person name="Gallinger C."/>
            <person name="Pawlowski J."/>
            <person name="Sierra R."/>
            <person name="Euteneuer U."/>
            <person name="Pillet L."/>
            <person name="Moustafa A."/>
            <person name="Platzer M."/>
            <person name="Groth M."/>
            <person name="Szafranski K."/>
            <person name="Schliwa M."/>
        </authorList>
    </citation>
    <scope>NUCLEOTIDE SEQUENCE [LARGE SCALE GENOMIC DNA]</scope>
</reference>
<dbReference type="AlphaFoldDB" id="X6M6B4"/>
<dbReference type="EMBL" id="ASPP01024458">
    <property type="protein sequence ID" value="ETO09002.1"/>
    <property type="molecule type" value="Genomic_DNA"/>
</dbReference>
<name>X6M6B4_RETFI</name>
<gene>
    <name evidence="1" type="ORF">RFI_28385</name>
</gene>
<organism evidence="1 2">
    <name type="scientific">Reticulomyxa filosa</name>
    <dbReference type="NCBI Taxonomy" id="46433"/>
    <lineage>
        <taxon>Eukaryota</taxon>
        <taxon>Sar</taxon>
        <taxon>Rhizaria</taxon>
        <taxon>Retaria</taxon>
        <taxon>Foraminifera</taxon>
        <taxon>Monothalamids</taxon>
        <taxon>Reticulomyxidae</taxon>
        <taxon>Reticulomyxa</taxon>
    </lineage>
</organism>
<comment type="caution">
    <text evidence="1">The sequence shown here is derived from an EMBL/GenBank/DDBJ whole genome shotgun (WGS) entry which is preliminary data.</text>
</comment>
<protein>
    <submittedName>
        <fullName evidence="1">Uncharacterized protein</fullName>
    </submittedName>
</protein>
<evidence type="ECO:0000313" key="1">
    <source>
        <dbReference type="EMBL" id="ETO09002.1"/>
    </source>
</evidence>